<evidence type="ECO:0000256" key="5">
    <source>
        <dbReference type="ARBA" id="ARBA00022771"/>
    </source>
</evidence>
<dbReference type="GO" id="GO:0061630">
    <property type="term" value="F:ubiquitin protein ligase activity"/>
    <property type="evidence" value="ECO:0007669"/>
    <property type="project" value="UniProtKB-EC"/>
</dbReference>
<dbReference type="GO" id="GO:0008270">
    <property type="term" value="F:zinc ion binding"/>
    <property type="evidence" value="ECO:0007669"/>
    <property type="project" value="UniProtKB-KW"/>
</dbReference>
<evidence type="ECO:0000256" key="1">
    <source>
        <dbReference type="ARBA" id="ARBA00000900"/>
    </source>
</evidence>
<keyword evidence="4" id="KW-0479">Metal-binding</keyword>
<dbReference type="PANTHER" id="PTHR22937:SF224">
    <property type="entry name" value="E3 UBIQUITIN-PROTEIN LIGASE MBR1-RELATED"/>
    <property type="match status" value="1"/>
</dbReference>
<keyword evidence="6" id="KW-0833">Ubl conjugation pathway</keyword>
<evidence type="ECO:0000256" key="7">
    <source>
        <dbReference type="ARBA" id="ARBA00022833"/>
    </source>
</evidence>
<gene>
    <name evidence="11" type="ORF">CTI12_AA437400</name>
</gene>
<dbReference type="PANTHER" id="PTHR22937">
    <property type="entry name" value="E3 UBIQUITIN-PROTEIN LIGASE RNF165"/>
    <property type="match status" value="1"/>
</dbReference>
<sequence length="486" mass="53550">MQEQRGAIGSFSETFSFEHGSSSNDIEPRQDYISLDSPPDGLSDYISLNLTNEEDQDLSMWTAGEASSSSGPNQMNTFGPSSDPFESDDHRISRKRKAAELSIGQSSSSGESSNMFQTPDSGSSQWVPIGENTTFDPTIPRLGLGLGGVFSRQQDPLPAANDDNVNNNRQMPQIDTRSRSPPVAEATPDNLPNNPSPPVRTLPLRRNIESTSRWARHSAFRATRSANLDSVSDHPIFAQSSNNSSNGGDGSQAGPSSGRDALYRARRLSYLRRSLLSAAADLEADGGHSSNIIPRIPPALSTSLSSSSQDLGIPPVASMQDQQQQQPQSRSSLLLSRHLGGRGRLTSEIRSVLDLMRRGERVRFEDLMLLDQSVFFGIADNHDRHRDMRLDIDNMSYEELLALEERIGNVNTGLTEEKITKHMMLKQYVVETGHVVEPCCICQEEYKDGDDLGGLECKHDFHRDCIKQWLQQKNSCPICKSTVAAK</sequence>
<organism evidence="11 12">
    <name type="scientific">Artemisia annua</name>
    <name type="common">Sweet wormwood</name>
    <dbReference type="NCBI Taxonomy" id="35608"/>
    <lineage>
        <taxon>Eukaryota</taxon>
        <taxon>Viridiplantae</taxon>
        <taxon>Streptophyta</taxon>
        <taxon>Embryophyta</taxon>
        <taxon>Tracheophyta</taxon>
        <taxon>Spermatophyta</taxon>
        <taxon>Magnoliopsida</taxon>
        <taxon>eudicotyledons</taxon>
        <taxon>Gunneridae</taxon>
        <taxon>Pentapetalae</taxon>
        <taxon>asterids</taxon>
        <taxon>campanulids</taxon>
        <taxon>Asterales</taxon>
        <taxon>Asteraceae</taxon>
        <taxon>Asteroideae</taxon>
        <taxon>Anthemideae</taxon>
        <taxon>Artemisiinae</taxon>
        <taxon>Artemisia</taxon>
    </lineage>
</organism>
<dbReference type="InterPro" id="IPR045191">
    <property type="entry name" value="MBR1/2-like"/>
</dbReference>
<comment type="catalytic activity">
    <reaction evidence="1">
        <text>S-ubiquitinyl-[E2 ubiquitin-conjugating enzyme]-L-cysteine + [acceptor protein]-L-lysine = [E2 ubiquitin-conjugating enzyme]-L-cysteine + N(6)-ubiquitinyl-[acceptor protein]-L-lysine.</text>
        <dbReference type="EC" id="2.3.2.27"/>
    </reaction>
</comment>
<feature type="compositionally biased region" description="Low complexity" evidence="9">
    <location>
        <begin position="102"/>
        <end position="113"/>
    </location>
</feature>
<feature type="region of interest" description="Disordered" evidence="9">
    <location>
        <begin position="1"/>
        <end position="134"/>
    </location>
</feature>
<evidence type="ECO:0000256" key="9">
    <source>
        <dbReference type="SAM" id="MobiDB-lite"/>
    </source>
</evidence>
<feature type="compositionally biased region" description="Polar residues" evidence="9">
    <location>
        <begin position="11"/>
        <end position="25"/>
    </location>
</feature>
<keyword evidence="12" id="KW-1185">Reference proteome</keyword>
<dbReference type="STRING" id="35608.A0A2U1LZA7"/>
<comment type="caution">
    <text evidence="11">The sequence shown here is derived from an EMBL/GenBank/DDBJ whole genome shotgun (WGS) entry which is preliminary data.</text>
</comment>
<feature type="region of interest" description="Disordered" evidence="9">
    <location>
        <begin position="300"/>
        <end position="337"/>
    </location>
</feature>
<dbReference type="EMBL" id="PKPP01007123">
    <property type="protein sequence ID" value="PWA54294.1"/>
    <property type="molecule type" value="Genomic_DNA"/>
</dbReference>
<dbReference type="SMART" id="SM00184">
    <property type="entry name" value="RING"/>
    <property type="match status" value="1"/>
</dbReference>
<dbReference type="InterPro" id="IPR001841">
    <property type="entry name" value="Znf_RING"/>
</dbReference>
<keyword evidence="5 8" id="KW-0863">Zinc-finger</keyword>
<evidence type="ECO:0000256" key="6">
    <source>
        <dbReference type="ARBA" id="ARBA00022786"/>
    </source>
</evidence>
<evidence type="ECO:0000313" key="12">
    <source>
        <dbReference type="Proteomes" id="UP000245207"/>
    </source>
</evidence>
<feature type="compositionally biased region" description="Low complexity" evidence="9">
    <location>
        <begin position="322"/>
        <end position="337"/>
    </location>
</feature>
<reference evidence="11 12" key="1">
    <citation type="journal article" date="2018" name="Mol. Plant">
        <title>The genome of Artemisia annua provides insight into the evolution of Asteraceae family and artemisinin biosynthesis.</title>
        <authorList>
            <person name="Shen Q."/>
            <person name="Zhang L."/>
            <person name="Liao Z."/>
            <person name="Wang S."/>
            <person name="Yan T."/>
            <person name="Shi P."/>
            <person name="Liu M."/>
            <person name="Fu X."/>
            <person name="Pan Q."/>
            <person name="Wang Y."/>
            <person name="Lv Z."/>
            <person name="Lu X."/>
            <person name="Zhang F."/>
            <person name="Jiang W."/>
            <person name="Ma Y."/>
            <person name="Chen M."/>
            <person name="Hao X."/>
            <person name="Li L."/>
            <person name="Tang Y."/>
            <person name="Lv G."/>
            <person name="Zhou Y."/>
            <person name="Sun X."/>
            <person name="Brodelius P.E."/>
            <person name="Rose J.K.C."/>
            <person name="Tang K."/>
        </authorList>
    </citation>
    <scope>NUCLEOTIDE SEQUENCE [LARGE SCALE GENOMIC DNA]</scope>
    <source>
        <strain evidence="12">cv. Huhao1</strain>
        <tissue evidence="11">Leaf</tissue>
    </source>
</reference>
<feature type="region of interest" description="Disordered" evidence="9">
    <location>
        <begin position="146"/>
        <end position="205"/>
    </location>
</feature>
<dbReference type="InterPro" id="IPR013083">
    <property type="entry name" value="Znf_RING/FYVE/PHD"/>
</dbReference>
<feature type="compositionally biased region" description="Polar residues" evidence="9">
    <location>
        <begin position="114"/>
        <end position="134"/>
    </location>
</feature>
<evidence type="ECO:0000256" key="2">
    <source>
        <dbReference type="ARBA" id="ARBA00012483"/>
    </source>
</evidence>
<feature type="compositionally biased region" description="Polar residues" evidence="9">
    <location>
        <begin position="65"/>
        <end position="80"/>
    </location>
</feature>
<evidence type="ECO:0000259" key="10">
    <source>
        <dbReference type="PROSITE" id="PS50089"/>
    </source>
</evidence>
<dbReference type="PROSITE" id="PS50089">
    <property type="entry name" value="ZF_RING_2"/>
    <property type="match status" value="1"/>
</dbReference>
<keyword evidence="3" id="KW-0808">Transferase</keyword>
<evidence type="ECO:0000256" key="8">
    <source>
        <dbReference type="PROSITE-ProRule" id="PRU00175"/>
    </source>
</evidence>
<dbReference type="Gene3D" id="3.30.40.10">
    <property type="entry name" value="Zinc/RING finger domain, C3HC4 (zinc finger)"/>
    <property type="match status" value="1"/>
</dbReference>
<dbReference type="SUPFAM" id="SSF57850">
    <property type="entry name" value="RING/U-box"/>
    <property type="match status" value="1"/>
</dbReference>
<accession>A0A2U1LZA7</accession>
<dbReference type="EC" id="2.3.2.27" evidence="2"/>
<evidence type="ECO:0000313" key="11">
    <source>
        <dbReference type="EMBL" id="PWA54294.1"/>
    </source>
</evidence>
<dbReference type="Pfam" id="PF13639">
    <property type="entry name" value="zf-RING_2"/>
    <property type="match status" value="1"/>
</dbReference>
<feature type="region of interest" description="Disordered" evidence="9">
    <location>
        <begin position="231"/>
        <end position="258"/>
    </location>
</feature>
<feature type="compositionally biased region" description="Polar residues" evidence="9">
    <location>
        <begin position="163"/>
        <end position="175"/>
    </location>
</feature>
<evidence type="ECO:0000256" key="4">
    <source>
        <dbReference type="ARBA" id="ARBA00022723"/>
    </source>
</evidence>
<dbReference type="Proteomes" id="UP000245207">
    <property type="component" value="Unassembled WGS sequence"/>
</dbReference>
<evidence type="ECO:0000256" key="3">
    <source>
        <dbReference type="ARBA" id="ARBA00022679"/>
    </source>
</evidence>
<protein>
    <recommendedName>
        <fullName evidence="2">RING-type E3 ubiquitin transferase</fullName>
        <ecNumber evidence="2">2.3.2.27</ecNumber>
    </recommendedName>
</protein>
<proteinExistence type="predicted"/>
<dbReference type="OrthoDB" id="8062037at2759"/>
<name>A0A2U1LZA7_ARTAN</name>
<dbReference type="AlphaFoldDB" id="A0A2U1LZA7"/>
<keyword evidence="7" id="KW-0862">Zinc</keyword>
<feature type="domain" description="RING-type" evidence="10">
    <location>
        <begin position="439"/>
        <end position="480"/>
    </location>
</feature>